<dbReference type="EMBL" id="JACJID010000006">
    <property type="protein sequence ID" value="MBA8929848.1"/>
    <property type="molecule type" value="Genomic_DNA"/>
</dbReference>
<sequence>MSDGTFEAFRRAEALIAGGRPLDALRELGPVLDAEPDLPSVLQLAGRAYLNSAQFHRAEQALRRLLELDPSDHYALFALGKTLQRTGRHAEAQTQLRLAVAMNPRPEYQEALGEVSARLALRDGTTG</sequence>
<dbReference type="SUPFAM" id="SSF48452">
    <property type="entry name" value="TPR-like"/>
    <property type="match status" value="1"/>
</dbReference>
<comment type="caution">
    <text evidence="2">The sequence shown here is derived from an EMBL/GenBank/DDBJ whole genome shotgun (WGS) entry which is preliminary data.</text>
</comment>
<accession>A0ABR6BSF6</accession>
<reference evidence="2 3" key="1">
    <citation type="submission" date="2020-08" db="EMBL/GenBank/DDBJ databases">
        <title>Genomic Encyclopedia of Archaeal and Bacterial Type Strains, Phase II (KMG-II): from individual species to whole genera.</title>
        <authorList>
            <person name="Goeker M."/>
        </authorList>
    </citation>
    <scope>NUCLEOTIDE SEQUENCE [LARGE SCALE GENOMIC DNA]</scope>
    <source>
        <strain evidence="2 3">DSM 43850</strain>
    </source>
</reference>
<protein>
    <submittedName>
        <fullName evidence="2">Flp pilus assembly protein TadD</fullName>
    </submittedName>
</protein>
<gene>
    <name evidence="2" type="ORF">BC739_007081</name>
</gene>
<keyword evidence="1" id="KW-0802">TPR repeat</keyword>
<dbReference type="Gene3D" id="1.25.40.10">
    <property type="entry name" value="Tetratricopeptide repeat domain"/>
    <property type="match status" value="1"/>
</dbReference>
<organism evidence="2 3">
    <name type="scientific">Kutzneria viridogrisea</name>
    <dbReference type="NCBI Taxonomy" id="47990"/>
    <lineage>
        <taxon>Bacteria</taxon>
        <taxon>Bacillati</taxon>
        <taxon>Actinomycetota</taxon>
        <taxon>Actinomycetes</taxon>
        <taxon>Pseudonocardiales</taxon>
        <taxon>Pseudonocardiaceae</taxon>
        <taxon>Kutzneria</taxon>
    </lineage>
</organism>
<dbReference type="InterPro" id="IPR019734">
    <property type="entry name" value="TPR_rpt"/>
</dbReference>
<keyword evidence="3" id="KW-1185">Reference proteome</keyword>
<dbReference type="RefSeq" id="WP_025354435.1">
    <property type="nucleotide sequence ID" value="NZ_BAAABQ010000005.1"/>
</dbReference>
<dbReference type="Proteomes" id="UP000517916">
    <property type="component" value="Unassembled WGS sequence"/>
</dbReference>
<proteinExistence type="predicted"/>
<evidence type="ECO:0000313" key="2">
    <source>
        <dbReference type="EMBL" id="MBA8929848.1"/>
    </source>
</evidence>
<dbReference type="Pfam" id="PF14559">
    <property type="entry name" value="TPR_19"/>
    <property type="match status" value="1"/>
</dbReference>
<dbReference type="PROSITE" id="PS50005">
    <property type="entry name" value="TPR"/>
    <property type="match status" value="1"/>
</dbReference>
<dbReference type="SMART" id="SM00028">
    <property type="entry name" value="TPR"/>
    <property type="match status" value="2"/>
</dbReference>
<dbReference type="InterPro" id="IPR011990">
    <property type="entry name" value="TPR-like_helical_dom_sf"/>
</dbReference>
<name>A0ABR6BSF6_9PSEU</name>
<evidence type="ECO:0000313" key="3">
    <source>
        <dbReference type="Proteomes" id="UP000517916"/>
    </source>
</evidence>
<feature type="repeat" description="TPR" evidence="1">
    <location>
        <begin position="39"/>
        <end position="72"/>
    </location>
</feature>
<evidence type="ECO:0000256" key="1">
    <source>
        <dbReference type="PROSITE-ProRule" id="PRU00339"/>
    </source>
</evidence>